<sequence>MVDDPLSPGGKCLDECTLLARSVIWRSHDPRNKDNTTAGAPTDNATAANASAKDAVMSQGQGGLPLQSSTGIIARLFHDQAGNLYGVWWYDQDLCGWIGFSYNYSAVLEDGKLENGVSCSEFAHTVISRLLPISRWGGTNESSWALVVKIEEEIYGDEPFAQGRNRQADDSVDAEGLQKFDQTLRLPPIHFHNGFRKSGELEWYQESISPSA</sequence>
<evidence type="ECO:0000313" key="1">
    <source>
        <dbReference type="EMBL" id="EKD14927.1"/>
    </source>
</evidence>
<organism evidence="1 2">
    <name type="scientific">Marssonina brunnea f. sp. multigermtubi (strain MB_m1)</name>
    <name type="common">Marssonina leaf spot fungus</name>
    <dbReference type="NCBI Taxonomy" id="1072389"/>
    <lineage>
        <taxon>Eukaryota</taxon>
        <taxon>Fungi</taxon>
        <taxon>Dikarya</taxon>
        <taxon>Ascomycota</taxon>
        <taxon>Pezizomycotina</taxon>
        <taxon>Leotiomycetes</taxon>
        <taxon>Helotiales</taxon>
        <taxon>Drepanopezizaceae</taxon>
        <taxon>Drepanopeziza</taxon>
    </lineage>
</organism>
<name>K1WR96_MARBU</name>
<dbReference type="EMBL" id="JH921444">
    <property type="protein sequence ID" value="EKD14927.1"/>
    <property type="molecule type" value="Genomic_DNA"/>
</dbReference>
<reference evidence="1 2" key="1">
    <citation type="journal article" date="2012" name="BMC Genomics">
        <title>Sequencing the genome of Marssonina brunnea reveals fungus-poplar co-evolution.</title>
        <authorList>
            <person name="Zhu S."/>
            <person name="Cao Y.-Z."/>
            <person name="Jiang C."/>
            <person name="Tan B.-Y."/>
            <person name="Wang Z."/>
            <person name="Feng S."/>
            <person name="Zhang L."/>
            <person name="Su X.-H."/>
            <person name="Brejova B."/>
            <person name="Vinar T."/>
            <person name="Xu M."/>
            <person name="Wang M.-X."/>
            <person name="Zhang S.-G."/>
            <person name="Huang M.-R."/>
            <person name="Wu R."/>
            <person name="Zhou Y."/>
        </authorList>
    </citation>
    <scope>NUCLEOTIDE SEQUENCE [LARGE SCALE GENOMIC DNA]</scope>
    <source>
        <strain evidence="1 2">MB_m1</strain>
    </source>
</reference>
<evidence type="ECO:0000313" key="2">
    <source>
        <dbReference type="Proteomes" id="UP000006753"/>
    </source>
</evidence>
<gene>
    <name evidence="1" type="ORF">MBM_07138</name>
</gene>
<dbReference type="HOGENOM" id="CLU_1299956_0_0_1"/>
<dbReference type="AlphaFoldDB" id="K1WR96"/>
<accession>K1WR96</accession>
<proteinExistence type="predicted"/>
<protein>
    <submittedName>
        <fullName evidence="1">Uncharacterized protein</fullName>
    </submittedName>
</protein>
<dbReference type="KEGG" id="mbe:MBM_07138"/>
<keyword evidence="2" id="KW-1185">Reference proteome</keyword>
<dbReference type="Proteomes" id="UP000006753">
    <property type="component" value="Unassembled WGS sequence"/>
</dbReference>
<dbReference type="InParanoid" id="K1WR96"/>